<keyword evidence="6 7" id="KW-0472">Membrane</keyword>
<comment type="caution">
    <text evidence="9">The sequence shown here is derived from an EMBL/GenBank/DDBJ whole genome shotgun (WGS) entry which is preliminary data.</text>
</comment>
<dbReference type="EMBL" id="BOMB01000044">
    <property type="protein sequence ID" value="GID15552.1"/>
    <property type="molecule type" value="Genomic_DNA"/>
</dbReference>
<evidence type="ECO:0000256" key="5">
    <source>
        <dbReference type="ARBA" id="ARBA00022989"/>
    </source>
</evidence>
<comment type="similarity">
    <text evidence="7">Belongs to the binding-protein-dependent transport system permease family.</text>
</comment>
<dbReference type="SUPFAM" id="SSF161098">
    <property type="entry name" value="MetI-like"/>
    <property type="match status" value="1"/>
</dbReference>
<feature type="transmembrane region" description="Helical" evidence="7">
    <location>
        <begin position="327"/>
        <end position="353"/>
    </location>
</feature>
<dbReference type="Gene3D" id="1.10.3720.10">
    <property type="entry name" value="MetI-like"/>
    <property type="match status" value="1"/>
</dbReference>
<dbReference type="PANTHER" id="PTHR43163">
    <property type="entry name" value="DIPEPTIDE TRANSPORT SYSTEM PERMEASE PROTEIN DPPB-RELATED"/>
    <property type="match status" value="1"/>
</dbReference>
<sequence>MSASVAAAGEAPAAARRRPRVPHLVRFLAKRLAVTVGLLWGVTVVTFALVHVVPGDSATANLSEQALNDPALVAAYRARWGLDQPVYVQYLRYLWNLLHGDLGTSQQTGKPVLSDLAHYVPATMELAVPSMVLALLIGTAVGMLAAVRHGRATDQVVRVGSLLGLSTPPFWLSLVVLYQFFYLLGVSPSGGRLSTDFSPPPTVTGMYTVDSALAGQWAEWWDAVQHLVLPVLVLTCLTVATLIRFVRSAMLEVLSTDYIKAAHAKGLPGFTVLRRHLLRAGLVPVITVSGLAFAALLSGTVLVENIFGWPGIGQYAYRSATALDLPSILGVSLFVALVYTVVNLIVDLVYGLIDPRIRLS</sequence>
<proteinExistence type="inferred from homology"/>
<gene>
    <name evidence="9" type="primary">ddpB</name>
    <name evidence="9" type="ORF">Aru02nite_64410</name>
</gene>
<dbReference type="InterPro" id="IPR000515">
    <property type="entry name" value="MetI-like"/>
</dbReference>
<reference evidence="9" key="1">
    <citation type="submission" date="2021-01" db="EMBL/GenBank/DDBJ databases">
        <title>Whole genome shotgun sequence of Actinocatenispora rupis NBRC 107355.</title>
        <authorList>
            <person name="Komaki H."/>
            <person name="Tamura T."/>
        </authorList>
    </citation>
    <scope>NUCLEOTIDE SEQUENCE</scope>
    <source>
        <strain evidence="9">NBRC 107355</strain>
    </source>
</reference>
<feature type="transmembrane region" description="Helical" evidence="7">
    <location>
        <begin position="32"/>
        <end position="53"/>
    </location>
</feature>
<dbReference type="GO" id="GO:0071916">
    <property type="term" value="F:dipeptide transmembrane transporter activity"/>
    <property type="evidence" value="ECO:0007669"/>
    <property type="project" value="TreeGrafter"/>
</dbReference>
<dbReference type="GO" id="GO:0005886">
    <property type="term" value="C:plasma membrane"/>
    <property type="evidence" value="ECO:0007669"/>
    <property type="project" value="UniProtKB-SubCell"/>
</dbReference>
<evidence type="ECO:0000256" key="2">
    <source>
        <dbReference type="ARBA" id="ARBA00022448"/>
    </source>
</evidence>
<evidence type="ECO:0000256" key="4">
    <source>
        <dbReference type="ARBA" id="ARBA00022692"/>
    </source>
</evidence>
<keyword evidence="2 7" id="KW-0813">Transport</keyword>
<feature type="transmembrane region" description="Helical" evidence="7">
    <location>
        <begin position="282"/>
        <end position="307"/>
    </location>
</feature>
<evidence type="ECO:0000313" key="9">
    <source>
        <dbReference type="EMBL" id="GID15552.1"/>
    </source>
</evidence>
<keyword evidence="3" id="KW-1003">Cell membrane</keyword>
<feature type="transmembrane region" description="Helical" evidence="7">
    <location>
        <begin position="126"/>
        <end position="147"/>
    </location>
</feature>
<dbReference type="PANTHER" id="PTHR43163:SF8">
    <property type="entry name" value="D,D-DIPEPTIDE TRANSPORT SYSTEM PERMEASE PROTEIN DDPB-RELATED"/>
    <property type="match status" value="1"/>
</dbReference>
<dbReference type="RefSeq" id="WP_203663913.1">
    <property type="nucleotide sequence ID" value="NZ_BAAAZM010000023.1"/>
</dbReference>
<evidence type="ECO:0000256" key="6">
    <source>
        <dbReference type="ARBA" id="ARBA00023136"/>
    </source>
</evidence>
<protein>
    <submittedName>
        <fullName evidence="9">Putative D,D-dipeptide transport system permease protein DdpB</fullName>
    </submittedName>
</protein>
<dbReference type="Pfam" id="PF19300">
    <property type="entry name" value="BPD_transp_1_N"/>
    <property type="match status" value="1"/>
</dbReference>
<organism evidence="9 10">
    <name type="scientific">Actinocatenispora rupis</name>
    <dbReference type="NCBI Taxonomy" id="519421"/>
    <lineage>
        <taxon>Bacteria</taxon>
        <taxon>Bacillati</taxon>
        <taxon>Actinomycetota</taxon>
        <taxon>Actinomycetes</taxon>
        <taxon>Micromonosporales</taxon>
        <taxon>Micromonosporaceae</taxon>
        <taxon>Actinocatenispora</taxon>
    </lineage>
</organism>
<dbReference type="CDD" id="cd06261">
    <property type="entry name" value="TM_PBP2"/>
    <property type="match status" value="1"/>
</dbReference>
<keyword evidence="5 7" id="KW-1133">Transmembrane helix</keyword>
<dbReference type="Pfam" id="PF00528">
    <property type="entry name" value="BPD_transp_1"/>
    <property type="match status" value="1"/>
</dbReference>
<dbReference type="AlphaFoldDB" id="A0A8J3JFM5"/>
<dbReference type="InterPro" id="IPR035906">
    <property type="entry name" value="MetI-like_sf"/>
</dbReference>
<name>A0A8J3JFM5_9ACTN</name>
<evidence type="ECO:0000313" key="10">
    <source>
        <dbReference type="Proteomes" id="UP000612808"/>
    </source>
</evidence>
<dbReference type="Proteomes" id="UP000612808">
    <property type="component" value="Unassembled WGS sequence"/>
</dbReference>
<feature type="domain" description="ABC transmembrane type-1" evidence="8">
    <location>
        <begin position="120"/>
        <end position="350"/>
    </location>
</feature>
<evidence type="ECO:0000256" key="7">
    <source>
        <dbReference type="RuleBase" id="RU363032"/>
    </source>
</evidence>
<feature type="transmembrane region" description="Helical" evidence="7">
    <location>
        <begin position="227"/>
        <end position="246"/>
    </location>
</feature>
<dbReference type="InterPro" id="IPR045621">
    <property type="entry name" value="BPD_transp_1_N"/>
</dbReference>
<keyword evidence="4 7" id="KW-0812">Transmembrane</keyword>
<evidence type="ECO:0000256" key="3">
    <source>
        <dbReference type="ARBA" id="ARBA00022475"/>
    </source>
</evidence>
<feature type="transmembrane region" description="Helical" evidence="7">
    <location>
        <begin position="159"/>
        <end position="181"/>
    </location>
</feature>
<evidence type="ECO:0000256" key="1">
    <source>
        <dbReference type="ARBA" id="ARBA00004651"/>
    </source>
</evidence>
<dbReference type="PROSITE" id="PS50928">
    <property type="entry name" value="ABC_TM1"/>
    <property type="match status" value="1"/>
</dbReference>
<keyword evidence="10" id="KW-1185">Reference proteome</keyword>
<accession>A0A8J3JFM5</accession>
<comment type="subcellular location">
    <subcellularLocation>
        <location evidence="1 7">Cell membrane</location>
        <topology evidence="1 7">Multi-pass membrane protein</topology>
    </subcellularLocation>
</comment>
<evidence type="ECO:0000259" key="8">
    <source>
        <dbReference type="PROSITE" id="PS50928"/>
    </source>
</evidence>